<dbReference type="InterPro" id="IPR036175">
    <property type="entry name" value="Sec23/24_helical_dom_sf"/>
</dbReference>
<evidence type="ECO:0000259" key="7">
    <source>
        <dbReference type="Pfam" id="PF04815"/>
    </source>
</evidence>
<dbReference type="OrthoDB" id="49016at2759"/>
<keyword evidence="3" id="KW-0653">Protein transport</keyword>
<dbReference type="Pfam" id="PF04810">
    <property type="entry name" value="zf-Sec23_Sec24"/>
    <property type="match status" value="1"/>
</dbReference>
<sequence>MGNGFQQTNNFSQSPSWPGTNSTIISGPNGPTTINPPLTSVPYGQQQTQQRAVINNNVVLPPVIGSVQQQPPHDQTKSIPQQLPHDQTLLQQNIVPTQYSNQPVQRPQINQPAPQEKPSVDQSSMPAPTIISSQPTAYNNLVTPPSTLQPFTCAVSNKSSPKNIRMSVFTPAFQGKMMKLLDIPLSCEVTPFAKMFEGEKLESVKVEPKNIKRCPRCGGYVNPFCNFEEGGKKMKCNLCEYLSDVDDNYFSPLRGDGKREDTERRIELMYGTNEYELEGKDPVYINKSCGKPMKFIFLIDVSKDSLTRVFDSVMNVLQNALQSVPELVKTLECGFVTFSNYIQYWVLGSTPRMIKVCDITEPFVPLAPKNFFKPISEVIEMIPMLKQYIMKNITEGVINDNCLVSAIESAAQMIGTTGKILAFTTSQPNEGTAAIIRKASDISSNPQTPANQYINQMAKKLSLNCIGVDLFVLTNKFSDIVTIGEIPRYTGGELFYYPNYNIQNQIKLTKDVLSSFDTDCGFDVEVRVRSSAGVFIQDYLGDIVPCKDMIDTVRIGYMNSKKSIIALMDYDDELNNFVGFFIQAVVLYTDIFGQKKIKIFNGFYSTATELAEVFKKADSDVILNTLIRQSIKAGNFSSDTGLNIELLEKTISILTAYRKHCSAHAKSSILLLPEALKLIPIFVLGAMKTSAFMPFFQLNSMSSGYGIDGIISDLKFASIYQTTSISIGSLLRQYYYNVYDVTGHLSGIVTSDNFSDDSFKVRLSEKNFAEDKVYLMDTGKDYKLLVGKNVSDEIKTSLFGQPIDLINNKQDFTSLVYSNALSQPDNLLTKLVYWLAGMTFTPMVVLEVIPFNKTDLSPFMLEDKTMKGVAYFDLLVYYHKKIQKKLAD</sequence>
<evidence type="ECO:0000313" key="10">
    <source>
        <dbReference type="Proteomes" id="UP000008076"/>
    </source>
</evidence>
<comment type="similarity">
    <text evidence="1">Belongs to the SEC23/SEC24 family. SEC24 subfamily.</text>
</comment>
<dbReference type="Pfam" id="PF04815">
    <property type="entry name" value="Sec23_helical"/>
    <property type="match status" value="1"/>
</dbReference>
<dbReference type="Gene3D" id="3.40.50.410">
    <property type="entry name" value="von Willebrand factor, type A domain"/>
    <property type="match status" value="1"/>
</dbReference>
<protein>
    <submittedName>
        <fullName evidence="9">Uncharacterized protein</fullName>
    </submittedName>
</protein>
<dbReference type="Gene3D" id="1.20.120.730">
    <property type="entry name" value="Sec23/Sec24 helical domain"/>
    <property type="match status" value="1"/>
</dbReference>
<dbReference type="GO" id="GO:0070971">
    <property type="term" value="C:endoplasmic reticulum exit site"/>
    <property type="evidence" value="ECO:0007669"/>
    <property type="project" value="TreeGrafter"/>
</dbReference>
<dbReference type="Pfam" id="PF04811">
    <property type="entry name" value="Sec23_trunk"/>
    <property type="match status" value="1"/>
</dbReference>
<dbReference type="PANTHER" id="PTHR13803:SF4">
    <property type="entry name" value="SECRETORY 24CD, ISOFORM C"/>
    <property type="match status" value="1"/>
</dbReference>
<feature type="region of interest" description="Disordered" evidence="4">
    <location>
        <begin position="102"/>
        <end position="137"/>
    </location>
</feature>
<dbReference type="GO" id="GO:0000149">
    <property type="term" value="F:SNARE binding"/>
    <property type="evidence" value="ECO:0007669"/>
    <property type="project" value="TreeGrafter"/>
</dbReference>
<dbReference type="PANTHER" id="PTHR13803">
    <property type="entry name" value="SEC24-RELATED PROTEIN"/>
    <property type="match status" value="1"/>
</dbReference>
<dbReference type="Gene3D" id="2.60.40.1670">
    <property type="entry name" value="beta-sandwich domain of Sec23/24"/>
    <property type="match status" value="1"/>
</dbReference>
<dbReference type="SUPFAM" id="SSF81811">
    <property type="entry name" value="Helical domain of Sec23/24"/>
    <property type="match status" value="1"/>
</dbReference>
<dbReference type="InterPro" id="IPR036465">
    <property type="entry name" value="vWFA_dom_sf"/>
</dbReference>
<feature type="compositionally biased region" description="Polar residues" evidence="4">
    <location>
        <begin position="102"/>
        <end position="113"/>
    </location>
</feature>
<dbReference type="GO" id="GO:0090110">
    <property type="term" value="P:COPII-coated vesicle cargo loading"/>
    <property type="evidence" value="ECO:0007669"/>
    <property type="project" value="TreeGrafter"/>
</dbReference>
<name>B0E5J6_ENTDS</name>
<evidence type="ECO:0000256" key="1">
    <source>
        <dbReference type="ARBA" id="ARBA00008334"/>
    </source>
</evidence>
<dbReference type="GeneID" id="5878555"/>
<feature type="domain" description="Sec23/Sec24 trunk" evidence="6">
    <location>
        <begin position="291"/>
        <end position="511"/>
    </location>
</feature>
<dbReference type="InterPro" id="IPR006900">
    <property type="entry name" value="Sec23/24_helical_dom"/>
</dbReference>
<dbReference type="InterPro" id="IPR050550">
    <property type="entry name" value="SEC23_SEC24_subfamily"/>
</dbReference>
<evidence type="ECO:0000256" key="2">
    <source>
        <dbReference type="ARBA" id="ARBA00022448"/>
    </source>
</evidence>
<accession>B0E5J6</accession>
<dbReference type="EMBL" id="DS547804">
    <property type="protein sequence ID" value="EDR30200.1"/>
    <property type="molecule type" value="Genomic_DNA"/>
</dbReference>
<reference evidence="10" key="1">
    <citation type="submission" date="2007-12" db="EMBL/GenBank/DDBJ databases">
        <title>Annotation of Entamoeba dispar SAW760.</title>
        <authorList>
            <person name="Lorenzi H."/>
            <person name="Inman J."/>
            <person name="Schobel S."/>
            <person name="Amedeo P."/>
            <person name="Caler E."/>
        </authorList>
    </citation>
    <scope>NUCLEOTIDE SEQUENCE [LARGE SCALE GENOMIC DNA]</scope>
    <source>
        <strain evidence="10">ATCC PRA-260 / SAW760</strain>
    </source>
</reference>
<dbReference type="AlphaFoldDB" id="B0E5J6"/>
<dbReference type="InterPro" id="IPR036174">
    <property type="entry name" value="Znf_Sec23_Sec24_sf"/>
</dbReference>
<dbReference type="Gene3D" id="3.40.20.10">
    <property type="entry name" value="Severin"/>
    <property type="match status" value="1"/>
</dbReference>
<proteinExistence type="inferred from homology"/>
<dbReference type="RefSeq" id="XP_001733673.1">
    <property type="nucleotide sequence ID" value="XM_001733621.1"/>
</dbReference>
<dbReference type="GO" id="GO:0008270">
    <property type="term" value="F:zinc ion binding"/>
    <property type="evidence" value="ECO:0007669"/>
    <property type="project" value="InterPro"/>
</dbReference>
<feature type="domain" description="Zinc finger Sec23/Sec24-type" evidence="5">
    <location>
        <begin position="213"/>
        <end position="249"/>
    </location>
</feature>
<dbReference type="KEGG" id="edi:EDI_028870"/>
<evidence type="ECO:0000259" key="8">
    <source>
        <dbReference type="Pfam" id="PF08033"/>
    </source>
</evidence>
<dbReference type="Pfam" id="PF08033">
    <property type="entry name" value="Sec23_BS"/>
    <property type="match status" value="1"/>
</dbReference>
<evidence type="ECO:0000259" key="6">
    <source>
        <dbReference type="Pfam" id="PF04811"/>
    </source>
</evidence>
<organism evidence="10">
    <name type="scientific">Entamoeba dispar (strain ATCC PRA-260 / SAW760)</name>
    <dbReference type="NCBI Taxonomy" id="370354"/>
    <lineage>
        <taxon>Eukaryota</taxon>
        <taxon>Amoebozoa</taxon>
        <taxon>Evosea</taxon>
        <taxon>Archamoebae</taxon>
        <taxon>Mastigamoebida</taxon>
        <taxon>Entamoebidae</taxon>
        <taxon>Entamoeba</taxon>
    </lineage>
</organism>
<keyword evidence="10" id="KW-1185">Reference proteome</keyword>
<dbReference type="SUPFAM" id="SSF81995">
    <property type="entry name" value="beta-sandwich domain of Sec23/24"/>
    <property type="match status" value="1"/>
</dbReference>
<dbReference type="InterPro" id="IPR012990">
    <property type="entry name" value="Beta-sandwich_Sec23_24"/>
</dbReference>
<dbReference type="GO" id="GO:0006886">
    <property type="term" value="P:intracellular protein transport"/>
    <property type="evidence" value="ECO:0007669"/>
    <property type="project" value="InterPro"/>
</dbReference>
<feature type="domain" description="Sec23/Sec24 helical" evidence="7">
    <location>
        <begin position="618"/>
        <end position="696"/>
    </location>
</feature>
<dbReference type="OMA" id="RLCKHGD"/>
<feature type="domain" description="Sec23/Sec24 beta-sandwich" evidence="8">
    <location>
        <begin position="521"/>
        <end position="601"/>
    </location>
</feature>
<dbReference type="Proteomes" id="UP000008076">
    <property type="component" value="Unassembled WGS sequence"/>
</dbReference>
<dbReference type="eggNOG" id="KOG1984">
    <property type="taxonomic scope" value="Eukaryota"/>
</dbReference>
<keyword evidence="2" id="KW-0813">Transport</keyword>
<evidence type="ECO:0000313" key="9">
    <source>
        <dbReference type="EMBL" id="EDR30200.1"/>
    </source>
</evidence>
<dbReference type="SUPFAM" id="SSF53300">
    <property type="entry name" value="vWA-like"/>
    <property type="match status" value="1"/>
</dbReference>
<dbReference type="InterPro" id="IPR006896">
    <property type="entry name" value="Sec23/24_trunk_dom"/>
</dbReference>
<dbReference type="SUPFAM" id="SSF82919">
    <property type="entry name" value="Zn-finger domain of Sec23/24"/>
    <property type="match status" value="1"/>
</dbReference>
<feature type="region of interest" description="Disordered" evidence="4">
    <location>
        <begin position="1"/>
        <end position="47"/>
    </location>
</feature>
<evidence type="ECO:0000256" key="3">
    <source>
        <dbReference type="ARBA" id="ARBA00022927"/>
    </source>
</evidence>
<dbReference type="GO" id="GO:0030127">
    <property type="term" value="C:COPII vesicle coat"/>
    <property type="evidence" value="ECO:0007669"/>
    <property type="project" value="InterPro"/>
</dbReference>
<dbReference type="InterPro" id="IPR006895">
    <property type="entry name" value="Znf_Sec23_Sec24"/>
</dbReference>
<dbReference type="SUPFAM" id="SSF82754">
    <property type="entry name" value="C-terminal, gelsolin-like domain of Sec23/24"/>
    <property type="match status" value="1"/>
</dbReference>
<dbReference type="InterPro" id="IPR029006">
    <property type="entry name" value="ADF-H/Gelsolin-like_dom_sf"/>
</dbReference>
<evidence type="ECO:0000259" key="5">
    <source>
        <dbReference type="Pfam" id="PF04810"/>
    </source>
</evidence>
<dbReference type="InterPro" id="IPR036180">
    <property type="entry name" value="Gelsolin-like_dom_sf"/>
</dbReference>
<feature type="compositionally biased region" description="Polar residues" evidence="4">
    <location>
        <begin position="120"/>
        <end position="137"/>
    </location>
</feature>
<gene>
    <name evidence="9" type="ORF">EDI_028870</name>
</gene>
<evidence type="ECO:0000256" key="4">
    <source>
        <dbReference type="SAM" id="MobiDB-lite"/>
    </source>
</evidence>
<dbReference type="Gene3D" id="2.30.30.380">
    <property type="entry name" value="Zn-finger domain of Sec23/24"/>
    <property type="match status" value="1"/>
</dbReference>
<dbReference type="VEuPathDB" id="AmoebaDB:EDI_028870"/>